<dbReference type="eggNOG" id="ENOG502RZZG">
    <property type="taxonomic scope" value="Eukaryota"/>
</dbReference>
<dbReference type="VEuPathDB" id="FungiDB:AN7622"/>
<dbReference type="GeneID" id="2869585"/>
<evidence type="ECO:0008006" key="4">
    <source>
        <dbReference type="Google" id="ProtNLM"/>
    </source>
</evidence>
<accession>Q5AVQ8</accession>
<dbReference type="InParanoid" id="Q5AVQ8"/>
<dbReference type="Gene3D" id="3.40.50.20">
    <property type="match status" value="1"/>
</dbReference>
<dbReference type="RefSeq" id="XP_680891.1">
    <property type="nucleotide sequence ID" value="XM_675799.1"/>
</dbReference>
<dbReference type="OMA" id="HIAGCTQ"/>
<dbReference type="HOGENOM" id="CLU_026180_1_0_1"/>
<dbReference type="EMBL" id="BN001304">
    <property type="protein sequence ID" value="CBF79762.1"/>
    <property type="molecule type" value="Genomic_DNA"/>
</dbReference>
<feature type="transmembrane region" description="Helical" evidence="1">
    <location>
        <begin position="33"/>
        <end position="56"/>
    </location>
</feature>
<proteinExistence type="predicted"/>
<evidence type="ECO:0000313" key="2">
    <source>
        <dbReference type="EMBL" id="CBF79762.1"/>
    </source>
</evidence>
<keyword evidence="1" id="KW-0812">Transmembrane</keyword>
<keyword evidence="3" id="KW-1185">Reference proteome</keyword>
<evidence type="ECO:0000313" key="3">
    <source>
        <dbReference type="Proteomes" id="UP000000560"/>
    </source>
</evidence>
<reference evidence="3" key="1">
    <citation type="journal article" date="2005" name="Nature">
        <title>Sequencing of Aspergillus nidulans and comparative analysis with A. fumigatus and A. oryzae.</title>
        <authorList>
            <person name="Galagan J.E."/>
            <person name="Calvo S.E."/>
            <person name="Cuomo C."/>
            <person name="Ma L.J."/>
            <person name="Wortman J.R."/>
            <person name="Batzoglou S."/>
            <person name="Lee S.I."/>
            <person name="Basturkmen M."/>
            <person name="Spevak C.C."/>
            <person name="Clutterbuck J."/>
            <person name="Kapitonov V."/>
            <person name="Jurka J."/>
            <person name="Scazzocchio C."/>
            <person name="Farman M."/>
            <person name="Butler J."/>
            <person name="Purcell S."/>
            <person name="Harris S."/>
            <person name="Braus G.H."/>
            <person name="Draht O."/>
            <person name="Busch S."/>
            <person name="D'Enfert C."/>
            <person name="Bouchier C."/>
            <person name="Goldman G.H."/>
            <person name="Bell-Pedersen D."/>
            <person name="Griffiths-Jones S."/>
            <person name="Doonan J.H."/>
            <person name="Yu J."/>
            <person name="Vienken K."/>
            <person name="Pain A."/>
            <person name="Freitag M."/>
            <person name="Selker E.U."/>
            <person name="Archer D.B."/>
            <person name="Penalva M.A."/>
            <person name="Oakley B.R."/>
            <person name="Momany M."/>
            <person name="Tanaka T."/>
            <person name="Kumagai T."/>
            <person name="Asai K."/>
            <person name="Machida M."/>
            <person name="Nierman W.C."/>
            <person name="Denning D.W."/>
            <person name="Caddick M."/>
            <person name="Hynes M."/>
            <person name="Paoletti M."/>
            <person name="Fischer R."/>
            <person name="Miller B."/>
            <person name="Dyer P."/>
            <person name="Sachs M.S."/>
            <person name="Osmani S.A."/>
            <person name="Birren B.W."/>
        </authorList>
    </citation>
    <scope>NUCLEOTIDE SEQUENCE [LARGE SCALE GENOMIC DNA]</scope>
    <source>
        <strain evidence="3">FGSC A4 / ATCC 38163 / CBS 112.46 / NRRL 194 / M139</strain>
    </source>
</reference>
<dbReference type="OrthoDB" id="186626at2759"/>
<keyword evidence="1" id="KW-0472">Membrane</keyword>
<organism evidence="2 3">
    <name type="scientific">Emericella nidulans (strain FGSC A4 / ATCC 38163 / CBS 112.46 / NRRL 194 / M139)</name>
    <name type="common">Aspergillus nidulans</name>
    <dbReference type="NCBI Taxonomy" id="227321"/>
    <lineage>
        <taxon>Eukaryota</taxon>
        <taxon>Fungi</taxon>
        <taxon>Dikarya</taxon>
        <taxon>Ascomycota</taxon>
        <taxon>Pezizomycotina</taxon>
        <taxon>Eurotiomycetes</taxon>
        <taxon>Eurotiomycetidae</taxon>
        <taxon>Eurotiales</taxon>
        <taxon>Aspergillaceae</taxon>
        <taxon>Aspergillus</taxon>
        <taxon>Aspergillus subgen. Nidulantes</taxon>
    </lineage>
</organism>
<protein>
    <recommendedName>
        <fullName evidence="4">ATP-grasp domain-containing protein</fullName>
    </recommendedName>
</protein>
<dbReference type="SUPFAM" id="SSF51735">
    <property type="entry name" value="NAD(P)-binding Rossmann-fold domains"/>
    <property type="match status" value="1"/>
</dbReference>
<sequence length="494" mass="55862">MVAFGLRRLNATSRRQIYLMARRLSRRQVLGHLLRVIVSLLFLLPNNLILSVALSVRCLSWFFPCSALRRRQGILQDVRFRPKTVLITGLDTPHGLHIARCWYSEGHRVVGADVAEARFASGGSLSKALVAHYRLSKSQYVSRLLDIVLREKVDIWIPCAQDASAVEDGMAKQAIESRTSCRCVTLDPELASQWSRSESFVQYLIDHGHPIVETHEVHSRDSIHKILHRSPTKVYHLRKTTPVANTETIIVLPKKTLSSTYSEVSRIQVTKDSPWIMQQHVRLGEFIADVLTIRGHVAVLVLRSASRGSEWGSSRLNEGIAAAAHQVVDKFASEGGSRVTGHFQMRLVVDEQLHLNSVRYEVYIAGCTQGAATIADLLQQTPAHTLVDRYLAVLEDALKTSENGFTHPEVGPKMLSRPSTVYQAITNHDARKALTALNQIAKQINWTLDRAGKFMLFWANWRFSIIDPLPWWWHIHVYRPLTELELMLGFSKRA</sequence>
<accession>C8VBW9</accession>
<dbReference type="InterPro" id="IPR036291">
    <property type="entry name" value="NAD(P)-bd_dom_sf"/>
</dbReference>
<name>Q5AVQ8_EMENI</name>
<keyword evidence="1" id="KW-1133">Transmembrane helix</keyword>
<reference evidence="3" key="2">
    <citation type="journal article" date="2009" name="Fungal Genet. Biol.">
        <title>The 2008 update of the Aspergillus nidulans genome annotation: a community effort.</title>
        <authorList>
            <person name="Wortman J.R."/>
            <person name="Gilsenan J.M."/>
            <person name="Joardar V."/>
            <person name="Deegan J."/>
            <person name="Clutterbuck J."/>
            <person name="Andersen M.R."/>
            <person name="Archer D."/>
            <person name="Bencina M."/>
            <person name="Braus G."/>
            <person name="Coutinho P."/>
            <person name="von Dohren H."/>
            <person name="Doonan J."/>
            <person name="Driessen A.J."/>
            <person name="Durek P."/>
            <person name="Espeso E."/>
            <person name="Fekete E."/>
            <person name="Flipphi M."/>
            <person name="Estrada C.G."/>
            <person name="Geysens S."/>
            <person name="Goldman G."/>
            <person name="de Groot P.W."/>
            <person name="Hansen K."/>
            <person name="Harris S.D."/>
            <person name="Heinekamp T."/>
            <person name="Helmstaedt K."/>
            <person name="Henrissat B."/>
            <person name="Hofmann G."/>
            <person name="Homan T."/>
            <person name="Horio T."/>
            <person name="Horiuchi H."/>
            <person name="James S."/>
            <person name="Jones M."/>
            <person name="Karaffa L."/>
            <person name="Karanyi Z."/>
            <person name="Kato M."/>
            <person name="Keller N."/>
            <person name="Kelly D.E."/>
            <person name="Kiel J.A."/>
            <person name="Kim J.M."/>
            <person name="van der Klei I.J."/>
            <person name="Klis F.M."/>
            <person name="Kovalchuk A."/>
            <person name="Krasevec N."/>
            <person name="Kubicek C.P."/>
            <person name="Liu B."/>
            <person name="Maccabe A."/>
            <person name="Meyer V."/>
            <person name="Mirabito P."/>
            <person name="Miskei M."/>
            <person name="Mos M."/>
            <person name="Mullins J."/>
            <person name="Nelson D.R."/>
            <person name="Nielsen J."/>
            <person name="Oakley B.R."/>
            <person name="Osmani S.A."/>
            <person name="Pakula T."/>
            <person name="Paszewski A."/>
            <person name="Paulsen I."/>
            <person name="Pilsyk S."/>
            <person name="Pocsi I."/>
            <person name="Punt P.J."/>
            <person name="Ram A.F."/>
            <person name="Ren Q."/>
            <person name="Robellet X."/>
            <person name="Robson G."/>
            <person name="Seiboth B."/>
            <person name="van Solingen P."/>
            <person name="Specht T."/>
            <person name="Sun J."/>
            <person name="Taheri-Talesh N."/>
            <person name="Takeshita N."/>
            <person name="Ussery D."/>
            <person name="vanKuyk P.A."/>
            <person name="Visser H."/>
            <person name="van de Vondervoort P.J."/>
            <person name="de Vries R.P."/>
            <person name="Walton J."/>
            <person name="Xiang X."/>
            <person name="Xiong Y."/>
            <person name="Zeng A.P."/>
            <person name="Brandt B.W."/>
            <person name="Cornell M.J."/>
            <person name="van den Hondel C.A."/>
            <person name="Visser J."/>
            <person name="Oliver S.G."/>
            <person name="Turner G."/>
        </authorList>
    </citation>
    <scope>GENOME REANNOTATION</scope>
    <source>
        <strain evidence="3">FGSC A4 / ATCC 38163 / CBS 112.46 / NRRL 194 / M139</strain>
    </source>
</reference>
<dbReference type="KEGG" id="ani:ANIA_07622"/>
<dbReference type="AlphaFoldDB" id="Q5AVQ8"/>
<gene>
    <name evidence="2" type="ORF">ANIA_07622</name>
</gene>
<evidence type="ECO:0000256" key="1">
    <source>
        <dbReference type="SAM" id="Phobius"/>
    </source>
</evidence>
<dbReference type="Proteomes" id="UP000000560">
    <property type="component" value="Chromosome IV"/>
</dbReference>